<dbReference type="GO" id="GO:0000463">
    <property type="term" value="P:maturation of LSU-rRNA from tricistronic rRNA transcript (SSU-rRNA, 5.8S rRNA, LSU-rRNA)"/>
    <property type="evidence" value="ECO:0007669"/>
    <property type="project" value="TreeGrafter"/>
</dbReference>
<evidence type="ECO:0000259" key="1">
    <source>
        <dbReference type="Pfam" id="PF11707"/>
    </source>
</evidence>
<dbReference type="PANTHER" id="PTHR13500:SF0">
    <property type="entry name" value="NUCLEOLAR PRE-RIBOSOMAL-ASSOCIATED PROTEIN 1"/>
    <property type="match status" value="1"/>
</dbReference>
<evidence type="ECO:0000313" key="4">
    <source>
        <dbReference type="Proteomes" id="UP000639338"/>
    </source>
</evidence>
<keyword evidence="4" id="KW-1185">Reference proteome</keyword>
<gene>
    <name evidence="3" type="ORF">HCN44_005464</name>
</gene>
<evidence type="ECO:0000313" key="3">
    <source>
        <dbReference type="EMBL" id="KAF7997187.1"/>
    </source>
</evidence>
<dbReference type="OrthoDB" id="72892at2759"/>
<dbReference type="Pfam" id="PF16201">
    <property type="entry name" value="NopRA1"/>
    <property type="match status" value="1"/>
</dbReference>
<dbReference type="InterPro" id="IPR021714">
    <property type="entry name" value="URB1_N"/>
</dbReference>
<feature type="domain" description="URB1 N-terminal" evidence="1">
    <location>
        <begin position="54"/>
        <end position="374"/>
    </location>
</feature>
<dbReference type="GO" id="GO:0000466">
    <property type="term" value="P:maturation of 5.8S rRNA from tricistronic rRNA transcript (SSU-rRNA, 5.8S rRNA, LSU-rRNA)"/>
    <property type="evidence" value="ECO:0007669"/>
    <property type="project" value="TreeGrafter"/>
</dbReference>
<dbReference type="GO" id="GO:0005730">
    <property type="term" value="C:nucleolus"/>
    <property type="evidence" value="ECO:0007669"/>
    <property type="project" value="TreeGrafter"/>
</dbReference>
<accession>A0A835CV80</accession>
<evidence type="ECO:0000259" key="2">
    <source>
        <dbReference type="Pfam" id="PF16201"/>
    </source>
</evidence>
<dbReference type="Proteomes" id="UP000639338">
    <property type="component" value="Unassembled WGS sequence"/>
</dbReference>
<organism evidence="3 4">
    <name type="scientific">Aphidius gifuensis</name>
    <name type="common">Parasitoid wasp</name>
    <dbReference type="NCBI Taxonomy" id="684658"/>
    <lineage>
        <taxon>Eukaryota</taxon>
        <taxon>Metazoa</taxon>
        <taxon>Ecdysozoa</taxon>
        <taxon>Arthropoda</taxon>
        <taxon>Hexapoda</taxon>
        <taxon>Insecta</taxon>
        <taxon>Pterygota</taxon>
        <taxon>Neoptera</taxon>
        <taxon>Endopterygota</taxon>
        <taxon>Hymenoptera</taxon>
        <taxon>Apocrita</taxon>
        <taxon>Ichneumonoidea</taxon>
        <taxon>Braconidae</taxon>
        <taxon>Aphidiinae</taxon>
        <taxon>Aphidius</taxon>
    </lineage>
</organism>
<dbReference type="InterPro" id="IPR039844">
    <property type="entry name" value="URB1"/>
</dbReference>
<feature type="domain" description="URB1 C-terminal" evidence="2">
    <location>
        <begin position="1484"/>
        <end position="1678"/>
    </location>
</feature>
<dbReference type="InterPro" id="IPR032436">
    <property type="entry name" value="URB1_C"/>
</dbReference>
<sequence>MTVVEVNKKRKLSENVVDNNNDDGDGDVVDDDKCIEKKSNNKKVKIDNAGSALEIIRSLDTIDKKNMSNVAEIFSKFQVAIMKILKNYPQYQIQAIEACRYLINYHLSSVHSMLSTQSNPGQRKIILRLLASIVSLGDNLPRELLNHISFHQETLDMLSQHTKPTDPGSVRTCFIHFIMSYLIDTDLQIVKTLLDKRGLLSSIFNDLIYDSHVTINLVLTTVKKYVLEMPGISKTIKLHVFSTPILQNLVSLYNWKGPKCWPGLRQKTKIEPPTTFEYSEEKSIAVDAVHDFLLVLLTSNKYGVIFNDKSLGTTGKKNNQLVNTILQSMDKPWEHEKPCELVIKILAACPDLIRSQLMYTEPYLEPRISKKWLAVMKFIRNIFDNINTNILETCLPELSMSQLISATCTLSMPNVVLQKSIIPSINNESIILRHEAIITLTIMLKKIKSFMDIAEKKLPTRADYLQYKTAINDYILKNMPNIEAILKTWNQAGETVDASKANEEIDDNLDPLKSIHYSCILDLLEAYHDVNPEFLNTELITDTTTTTNKIQPSTLLNFTDDIEDIDDEIINKMKIKAIKIVLYLNEEAFKPQEKLFNESIPFLVSILNHESQELNIEAKKILKMLFKTSKMFDECTDQIDIWINTFQLLENHEKQEVSIWLVNIIKKTSKKSDKYLNKITEIEQKIKLNTIPLILSSTLDSLTKKSNDSAVKYISFVTIFTLHCQIDPEALIKLCQDIENFPVNYINSWKNDSTPVAIDPPFANNCVLKFSKILMSNKDINIEENFNKQINLQTKQELRDLFRMTLFYLTQFIKREKLSSINIEKYKLAIIYLLDYSKIMETNINDSTIAFECSKLFINNPIIIDNFSPVKNSPNDSKIIVTNVIFDIFNKIQDINDKNNLQELFLLFKNKLIDELKIIIHKTVAGGRRLMKSIKLLEFIEILQLNNNDIFDLLKSIMSLYKETFIIQEKTSLSIMGKLAAKLIELLADRKINNVTIETNIIHKFCIQMSQLKINNEIDFSLWENCLIKFLTSYPGTIIKIDAKIFNSLISNKINSSTIKLISFLTGNNEKLIPVFINYAMNEKKIIQQSDLIFSVISSNLKYNWSKKFIKKIYKNYKDELISYFKFNEEENIKKWISMDNVKAISYVIDSCLKLDTFEDIKTFILTAGDKLESVDLVYIKLLRSLFEKSTKLTETSEETLKTLLQIFMKLAVSTLKKDSKNDEKLDIISNNLCDVVEMLKLNNKNYTFEDLNKHHLWPQFTRFSLKLGLKISKNDTKKQPSIIKSLTKVCDIAYTNKCENEYVKNLFEMTTSHSEFINLMLSSQIVKTHLLELLYVLVKKNHSIMNSTQLPLYLSAYNATLNESDQWILKILQHYENENIKFTNYKPYLFGEAAASHYSVKNEADSALWRQQQISTSQVLDLFNIETVKNTIENYPVKRSLIIDDIDTPNNIYDPAFYLPLLNYILDGSNVVACHKITQTGVLALVLASCGSESSDIRMAAFTVISRFYFHLEGTNSKEKYLWIRFIDSIRNGIVSFDNSLENIRLSCLVSTFLAKSALVLTQPSNPLYAPLNKFFMAKPALELNTIPEFLTLFHSSEIQHKLHRHWILEIIRDGMKTELDMEIALKCVIFRIICCFYNSILADPITKSLILQVIGASVKIPKAALMLTRGYGLLVWLDEARKQLSPRDIENKNLISNILALTS</sequence>
<name>A0A835CV80_APHGI</name>
<reference evidence="3 4" key="1">
    <citation type="submission" date="2020-08" db="EMBL/GenBank/DDBJ databases">
        <title>Aphidius gifuensis genome sequencing and assembly.</title>
        <authorList>
            <person name="Du Z."/>
        </authorList>
    </citation>
    <scope>NUCLEOTIDE SEQUENCE [LARGE SCALE GENOMIC DNA]</scope>
    <source>
        <strain evidence="3">YNYX2018</strain>
        <tissue evidence="3">Adults</tissue>
    </source>
</reference>
<proteinExistence type="predicted"/>
<dbReference type="PANTHER" id="PTHR13500">
    <property type="entry name" value="NUCLEOLAR PRERIBOSOMAL-ASSOCIATED PROTEIN 1"/>
    <property type="match status" value="1"/>
</dbReference>
<comment type="caution">
    <text evidence="3">The sequence shown here is derived from an EMBL/GenBank/DDBJ whole genome shotgun (WGS) entry which is preliminary data.</text>
</comment>
<dbReference type="EMBL" id="JACMRX010000001">
    <property type="protein sequence ID" value="KAF7997187.1"/>
    <property type="molecule type" value="Genomic_DNA"/>
</dbReference>
<protein>
    <recommendedName>
        <fullName evidence="5">Nucleolar pre-ribosomal-associated protein 1</fullName>
    </recommendedName>
</protein>
<dbReference type="Pfam" id="PF11707">
    <property type="entry name" value="Npa1"/>
    <property type="match status" value="1"/>
</dbReference>
<evidence type="ECO:0008006" key="5">
    <source>
        <dbReference type="Google" id="ProtNLM"/>
    </source>
</evidence>